<keyword evidence="4" id="KW-0288">FMN</keyword>
<dbReference type="Proteomes" id="UP000460549">
    <property type="component" value="Unassembled WGS sequence"/>
</dbReference>
<keyword evidence="7 9" id="KW-1133">Transmembrane helix</keyword>
<dbReference type="PANTHER" id="PTHR30578">
    <property type="entry name" value="ELECTRON TRANSPORT COMPLEX PROTEIN RNFD"/>
    <property type="match status" value="1"/>
</dbReference>
<dbReference type="Pfam" id="PF03116">
    <property type="entry name" value="NQR2_RnfD_RnfE"/>
    <property type="match status" value="1"/>
</dbReference>
<keyword evidence="1" id="KW-0813">Transport</keyword>
<keyword evidence="5 9" id="KW-0812">Transmembrane</keyword>
<feature type="transmembrane region" description="Helical" evidence="9">
    <location>
        <begin position="259"/>
        <end position="278"/>
    </location>
</feature>
<gene>
    <name evidence="10" type="ORF">FYJ80_02730</name>
</gene>
<evidence type="ECO:0000256" key="4">
    <source>
        <dbReference type="ARBA" id="ARBA00022643"/>
    </source>
</evidence>
<keyword evidence="2" id="KW-0597">Phosphoprotein</keyword>
<name>A0A7X2PB72_9SPIO</name>
<dbReference type="EMBL" id="VUNN01000003">
    <property type="protein sequence ID" value="MSU05696.1"/>
    <property type="molecule type" value="Genomic_DNA"/>
</dbReference>
<sequence length="319" mass="33819">MKKEVVLVDAVSSATKITGVEYKAGDFSGATSIANKYITVDYPTGSITTDQMAAWADSVIAKYPDILGGAKHFAGATYYEFELPEKINDNLHDLINSVLSSEISAFIVENSSVDTVSSATMLSANKTALVGGAKGNMESVLSSVNVPVTQYAADFSAKTGISPYTIDAFLGNQGGCIGEVSALLLIVGGIFLISAGVITWHIPVVYIGSFAILSFIFGGIPAGNGLFHGEILTPIFTGGLMLGAFFMATDWVTTPTTTLGQVIFAIGCGFFTFLFRYFGSLPEGTSLAIILMNIVTPTIDRYIKPKKFGFVKAAKEKKR</sequence>
<keyword evidence="11" id="KW-1185">Reference proteome</keyword>
<evidence type="ECO:0000256" key="5">
    <source>
        <dbReference type="ARBA" id="ARBA00022692"/>
    </source>
</evidence>
<keyword evidence="6" id="KW-1278">Translocase</keyword>
<comment type="caution">
    <text evidence="10">The sequence shown here is derived from an EMBL/GenBank/DDBJ whole genome shotgun (WGS) entry which is preliminary data.</text>
</comment>
<evidence type="ECO:0000256" key="9">
    <source>
        <dbReference type="SAM" id="Phobius"/>
    </source>
</evidence>
<keyword evidence="3" id="KW-0285">Flavoprotein</keyword>
<evidence type="ECO:0000256" key="3">
    <source>
        <dbReference type="ARBA" id="ARBA00022630"/>
    </source>
</evidence>
<feature type="transmembrane region" description="Helical" evidence="9">
    <location>
        <begin position="205"/>
        <end position="225"/>
    </location>
</feature>
<dbReference type="GO" id="GO:0005886">
    <property type="term" value="C:plasma membrane"/>
    <property type="evidence" value="ECO:0007669"/>
    <property type="project" value="TreeGrafter"/>
</dbReference>
<dbReference type="GO" id="GO:0055085">
    <property type="term" value="P:transmembrane transport"/>
    <property type="evidence" value="ECO:0007669"/>
    <property type="project" value="InterPro"/>
</dbReference>
<dbReference type="PANTHER" id="PTHR30578:SF0">
    <property type="entry name" value="ION-TRANSLOCATING OXIDOREDUCTASE COMPLEX SUBUNIT D"/>
    <property type="match status" value="1"/>
</dbReference>
<evidence type="ECO:0000313" key="10">
    <source>
        <dbReference type="EMBL" id="MSU05696.1"/>
    </source>
</evidence>
<evidence type="ECO:0000256" key="7">
    <source>
        <dbReference type="ARBA" id="ARBA00022989"/>
    </source>
</evidence>
<organism evidence="10 11">
    <name type="scientific">Bullifex porci</name>
    <dbReference type="NCBI Taxonomy" id="2606638"/>
    <lineage>
        <taxon>Bacteria</taxon>
        <taxon>Pseudomonadati</taxon>
        <taxon>Spirochaetota</taxon>
        <taxon>Spirochaetia</taxon>
        <taxon>Spirochaetales</taxon>
        <taxon>Spirochaetaceae</taxon>
        <taxon>Bullifex</taxon>
    </lineage>
</organism>
<feature type="transmembrane region" description="Helical" evidence="9">
    <location>
        <begin position="231"/>
        <end position="252"/>
    </location>
</feature>
<evidence type="ECO:0000256" key="2">
    <source>
        <dbReference type="ARBA" id="ARBA00022553"/>
    </source>
</evidence>
<evidence type="ECO:0000256" key="1">
    <source>
        <dbReference type="ARBA" id="ARBA00022448"/>
    </source>
</evidence>
<reference evidence="10 11" key="1">
    <citation type="submission" date="2019-08" db="EMBL/GenBank/DDBJ databases">
        <title>In-depth cultivation of the pig gut microbiome towards novel bacterial diversity and tailored functional studies.</title>
        <authorList>
            <person name="Wylensek D."/>
            <person name="Hitch T.C.A."/>
            <person name="Clavel T."/>
        </authorList>
    </citation>
    <scope>NUCLEOTIDE SEQUENCE [LARGE SCALE GENOMIC DNA]</scope>
    <source>
        <strain evidence="10 11">NM-380-WT-3C1</strain>
    </source>
</reference>
<protein>
    <submittedName>
        <fullName evidence="10">RnfABCDGE type electron transport complex subunit D</fullName>
    </submittedName>
</protein>
<accession>A0A7X2PB72</accession>
<evidence type="ECO:0000256" key="8">
    <source>
        <dbReference type="ARBA" id="ARBA00023136"/>
    </source>
</evidence>
<dbReference type="AlphaFoldDB" id="A0A7X2PB72"/>
<evidence type="ECO:0000313" key="11">
    <source>
        <dbReference type="Proteomes" id="UP000460549"/>
    </source>
</evidence>
<keyword evidence="8 9" id="KW-0472">Membrane</keyword>
<feature type="transmembrane region" description="Helical" evidence="9">
    <location>
        <begin position="180"/>
        <end position="198"/>
    </location>
</feature>
<dbReference type="InterPro" id="IPR004338">
    <property type="entry name" value="NqrB/RnfD"/>
</dbReference>
<evidence type="ECO:0000256" key="6">
    <source>
        <dbReference type="ARBA" id="ARBA00022967"/>
    </source>
</evidence>
<proteinExistence type="predicted"/>